<dbReference type="EMBL" id="MDTQ01000001">
    <property type="protein sequence ID" value="ODC03085.1"/>
    <property type="molecule type" value="Genomic_DNA"/>
</dbReference>
<dbReference type="SUPFAM" id="SSF53474">
    <property type="entry name" value="alpha/beta-Hydrolases"/>
    <property type="match status" value="1"/>
</dbReference>
<gene>
    <name evidence="2" type="ORF">BFW38_05510</name>
</gene>
<dbReference type="Pfam" id="PF12146">
    <property type="entry name" value="Hydrolase_4"/>
    <property type="match status" value="1"/>
</dbReference>
<evidence type="ECO:0000313" key="2">
    <source>
        <dbReference type="EMBL" id="ODC03085.1"/>
    </source>
</evidence>
<dbReference type="Gene3D" id="3.40.50.1820">
    <property type="entry name" value="alpha/beta hydrolase"/>
    <property type="match status" value="1"/>
</dbReference>
<accession>A0A1E2V8U9</accession>
<dbReference type="InterPro" id="IPR022742">
    <property type="entry name" value="Hydrolase_4"/>
</dbReference>
<dbReference type="Proteomes" id="UP000094291">
    <property type="component" value="Unassembled WGS sequence"/>
</dbReference>
<dbReference type="STRING" id="197479.BFW38_05510"/>
<evidence type="ECO:0000259" key="1">
    <source>
        <dbReference type="Pfam" id="PF12146"/>
    </source>
</evidence>
<dbReference type="PANTHER" id="PTHR11005">
    <property type="entry name" value="LYSOSOMAL ACID LIPASE-RELATED"/>
    <property type="match status" value="1"/>
</dbReference>
<protein>
    <recommendedName>
        <fullName evidence="1">Serine aminopeptidase S33 domain-containing protein</fullName>
    </recommendedName>
</protein>
<feature type="domain" description="Serine aminopeptidase S33" evidence="1">
    <location>
        <begin position="40"/>
        <end position="169"/>
    </location>
</feature>
<keyword evidence="3" id="KW-1185">Reference proteome</keyword>
<comment type="caution">
    <text evidence="2">The sequence shown here is derived from an EMBL/GenBank/DDBJ whole genome shotgun (WGS) entry which is preliminary data.</text>
</comment>
<dbReference type="InterPro" id="IPR029058">
    <property type="entry name" value="AB_hydrolase_fold"/>
</dbReference>
<reference evidence="2 3" key="1">
    <citation type="submission" date="2016-08" db="EMBL/GenBank/DDBJ databases">
        <authorList>
            <person name="Seilhamer J.J."/>
        </authorList>
    </citation>
    <scope>NUCLEOTIDE SEQUENCE [LARGE SCALE GENOMIC DNA]</scope>
    <source>
        <strain evidence="2 3">PH27A</strain>
    </source>
</reference>
<dbReference type="OrthoDB" id="5758827at2"/>
<proteinExistence type="predicted"/>
<organism evidence="2 3">
    <name type="scientific">Terasakiispira papahanaumokuakeensis</name>
    <dbReference type="NCBI Taxonomy" id="197479"/>
    <lineage>
        <taxon>Bacteria</taxon>
        <taxon>Pseudomonadati</taxon>
        <taxon>Pseudomonadota</taxon>
        <taxon>Gammaproteobacteria</taxon>
        <taxon>Oceanospirillales</taxon>
        <taxon>Terasakiispira</taxon>
    </lineage>
</organism>
<evidence type="ECO:0000313" key="3">
    <source>
        <dbReference type="Proteomes" id="UP000094291"/>
    </source>
</evidence>
<dbReference type="RefSeq" id="WP_068997480.1">
    <property type="nucleotide sequence ID" value="NZ_MDTQ01000001.1"/>
</dbReference>
<sequence length="316" mass="36019">MTQRAQSGVSIIEEHIQIPLGGDQFATLVRLYPTHVQGPAVFMLHGLMEDAQCFHNAQMRSGLAYVLARAGYDVYMGELRGRGQMGRAHKQHPLTLNKVLSEDLPRLVDAMAKRAHQRPQFWLGQGLGSLLMVSLLAREPERLNEIVGMIHFSPVSGLRQNCEMGPQPLHWSHRYWLKPLASILGFVPAQRFKLGHSNESTVFYLDVLRWLYEKWEGPEGEALDALVSAQQWPPMLYFATYHRHWRNSVADARALMFALGDHNGRLVKLGRHVGNQRTYKRQELCLHEDAEQDYYPLLLSWMGDVVNDAYGLQAQA</sequence>
<dbReference type="AlphaFoldDB" id="A0A1E2V8U9"/>
<name>A0A1E2V8U9_9GAMM</name>